<dbReference type="EMBL" id="JAEPRB010000313">
    <property type="protein sequence ID" value="KAG2217255.1"/>
    <property type="molecule type" value="Genomic_DNA"/>
</dbReference>
<dbReference type="Proteomes" id="UP000646827">
    <property type="component" value="Unassembled WGS sequence"/>
</dbReference>
<feature type="transmembrane region" description="Helical" evidence="3">
    <location>
        <begin position="135"/>
        <end position="152"/>
    </location>
</feature>
<evidence type="ECO:0000256" key="2">
    <source>
        <dbReference type="PROSITE-ProRule" id="PRU01193"/>
    </source>
</evidence>
<keyword evidence="6" id="KW-1185">Reference proteome</keyword>
<evidence type="ECO:0000259" key="4">
    <source>
        <dbReference type="PROSITE" id="PS51846"/>
    </source>
</evidence>
<dbReference type="InterPro" id="IPR045095">
    <property type="entry name" value="ACDP"/>
</dbReference>
<feature type="domain" description="CNNM transmembrane" evidence="4">
    <location>
        <begin position="47"/>
        <end position="227"/>
    </location>
</feature>
<accession>A0A8H7RUX8</accession>
<evidence type="ECO:0000313" key="6">
    <source>
        <dbReference type="Proteomes" id="UP000646827"/>
    </source>
</evidence>
<keyword evidence="2 3" id="KW-0812">Transmembrane</keyword>
<keyword evidence="1" id="KW-0677">Repeat</keyword>
<comment type="caution">
    <text evidence="5">The sequence shown here is derived from an EMBL/GenBank/DDBJ whole genome shotgun (WGS) entry which is preliminary data.</text>
</comment>
<proteinExistence type="predicted"/>
<dbReference type="GO" id="GO:0030026">
    <property type="term" value="P:intracellular manganese ion homeostasis"/>
    <property type="evidence" value="ECO:0007669"/>
    <property type="project" value="TreeGrafter"/>
</dbReference>
<name>A0A8H7RUX8_9FUNG</name>
<feature type="transmembrane region" description="Helical" evidence="3">
    <location>
        <begin position="164"/>
        <end position="185"/>
    </location>
</feature>
<evidence type="ECO:0000256" key="1">
    <source>
        <dbReference type="ARBA" id="ARBA00022737"/>
    </source>
</evidence>
<dbReference type="GO" id="GO:0005737">
    <property type="term" value="C:cytoplasm"/>
    <property type="evidence" value="ECO:0007669"/>
    <property type="project" value="TreeGrafter"/>
</dbReference>
<dbReference type="PROSITE" id="PS51846">
    <property type="entry name" value="CNNM"/>
    <property type="match status" value="1"/>
</dbReference>
<dbReference type="Pfam" id="PF01595">
    <property type="entry name" value="CNNM"/>
    <property type="match status" value="1"/>
</dbReference>
<keyword evidence="2 3" id="KW-1133">Transmembrane helix</keyword>
<evidence type="ECO:0000256" key="3">
    <source>
        <dbReference type="SAM" id="Phobius"/>
    </source>
</evidence>
<protein>
    <recommendedName>
        <fullName evidence="4">CNNM transmembrane domain-containing protein</fullName>
    </recommendedName>
</protein>
<evidence type="ECO:0000313" key="5">
    <source>
        <dbReference type="EMBL" id="KAG2217255.1"/>
    </source>
</evidence>
<dbReference type="GO" id="GO:0010960">
    <property type="term" value="P:magnesium ion homeostasis"/>
    <property type="evidence" value="ECO:0007669"/>
    <property type="project" value="InterPro"/>
</dbReference>
<reference evidence="5 6" key="1">
    <citation type="submission" date="2020-12" db="EMBL/GenBank/DDBJ databases">
        <title>Metabolic potential, ecology and presence of endohyphal bacteria is reflected in genomic diversity of Mucoromycotina.</title>
        <authorList>
            <person name="Muszewska A."/>
            <person name="Okrasinska A."/>
            <person name="Steczkiewicz K."/>
            <person name="Drgas O."/>
            <person name="Orlowska M."/>
            <person name="Perlinska-Lenart U."/>
            <person name="Aleksandrzak-Piekarczyk T."/>
            <person name="Szatraj K."/>
            <person name="Zielenkiewicz U."/>
            <person name="Pilsyk S."/>
            <person name="Malc E."/>
            <person name="Mieczkowski P."/>
            <person name="Kruszewska J.S."/>
            <person name="Biernat P."/>
            <person name="Pawlowska J."/>
        </authorList>
    </citation>
    <scope>NUCLEOTIDE SEQUENCE [LARGE SCALE GENOMIC DNA]</scope>
    <source>
        <strain evidence="5 6">CBS 142.35</strain>
    </source>
</reference>
<dbReference type="PANTHER" id="PTHR12064">
    <property type="entry name" value="METAL TRANSPORTER CNNM"/>
    <property type="match status" value="1"/>
</dbReference>
<feature type="transmembrane region" description="Helical" evidence="3">
    <location>
        <begin position="49"/>
        <end position="73"/>
    </location>
</feature>
<sequence>MSINFSYRYHDYYQFKIIFFLLLTLLVQQNVYAIGNNEEEKETLSVSSAGFWGQVLAIFALVICSGIVAGLTLGLMSLDATNLAILSTAGTAKQQKYAAKILPIRKNAHLLLTSLLLTNTVLNETLPILCDGLFGEGYVAVIISTALVFIFAEIIPQAICSRHGLAIGAFFAIPVRILIGFWYILAWPIAKLLDYILGKHDGTIYGVSELRELIHLHSEEKPLSLNNNNQKEEERKAGGPLQKDTVEILQNTLDLSLYSASDFINSTQQEQPFMLPIDTQLDNMIINTILQNECIHIPVYKYDSSSHCRIILGVLKTKIEWFKLFYP</sequence>
<dbReference type="OrthoDB" id="5353557at2759"/>
<gene>
    <name evidence="5" type="ORF">INT45_010263</name>
</gene>
<dbReference type="AlphaFoldDB" id="A0A8H7RUX8"/>
<dbReference type="InterPro" id="IPR002550">
    <property type="entry name" value="CNNM"/>
</dbReference>
<dbReference type="PANTHER" id="PTHR12064:SF97">
    <property type="entry name" value="METAL TRANSPORTER CNNM-5"/>
    <property type="match status" value="1"/>
</dbReference>
<keyword evidence="2 3" id="KW-0472">Membrane</keyword>
<dbReference type="GO" id="GO:0016020">
    <property type="term" value="C:membrane"/>
    <property type="evidence" value="ECO:0007669"/>
    <property type="project" value="UniProtKB-UniRule"/>
</dbReference>
<organism evidence="5 6">
    <name type="scientific">Circinella minor</name>
    <dbReference type="NCBI Taxonomy" id="1195481"/>
    <lineage>
        <taxon>Eukaryota</taxon>
        <taxon>Fungi</taxon>
        <taxon>Fungi incertae sedis</taxon>
        <taxon>Mucoromycota</taxon>
        <taxon>Mucoromycotina</taxon>
        <taxon>Mucoromycetes</taxon>
        <taxon>Mucorales</taxon>
        <taxon>Lichtheimiaceae</taxon>
        <taxon>Circinella</taxon>
    </lineage>
</organism>